<dbReference type="EMBL" id="CP026652">
    <property type="protein sequence ID" value="AVH54609.1"/>
    <property type="molecule type" value="Genomic_DNA"/>
</dbReference>
<evidence type="ECO:0000313" key="2">
    <source>
        <dbReference type="Proteomes" id="UP000238413"/>
    </source>
</evidence>
<keyword evidence="2" id="KW-1185">Reference proteome</keyword>
<organism evidence="1 2">
    <name type="scientific">Streptomyces dengpaensis</name>
    <dbReference type="NCBI Taxonomy" id="2049881"/>
    <lineage>
        <taxon>Bacteria</taxon>
        <taxon>Bacillati</taxon>
        <taxon>Actinomycetota</taxon>
        <taxon>Actinomycetes</taxon>
        <taxon>Kitasatosporales</taxon>
        <taxon>Streptomycetaceae</taxon>
        <taxon>Streptomyces</taxon>
    </lineage>
</organism>
<dbReference type="RefSeq" id="WP_099506563.1">
    <property type="nucleotide sequence ID" value="NZ_CP026652.1"/>
</dbReference>
<reference evidence="1 2" key="1">
    <citation type="submission" date="2018-02" db="EMBL/GenBank/DDBJ databases">
        <title>Complete genome sequence of Streptomyces dengpaensis, the producer of angucyclines.</title>
        <authorList>
            <person name="Yumei L."/>
        </authorList>
    </citation>
    <scope>NUCLEOTIDE SEQUENCE [LARGE SCALE GENOMIC DNA]</scope>
    <source>
        <strain evidence="1 2">XZHG99</strain>
    </source>
</reference>
<name>A0ABN5HU51_9ACTN</name>
<proteinExistence type="predicted"/>
<dbReference type="Proteomes" id="UP000238413">
    <property type="component" value="Chromosome"/>
</dbReference>
<accession>A0ABN5HU51</accession>
<gene>
    <name evidence="1" type="ORF">C4B68_00800</name>
</gene>
<protein>
    <submittedName>
        <fullName evidence="1">Uncharacterized protein</fullName>
    </submittedName>
</protein>
<sequence>MQCLTCDTVVVKALQGAGGCRRCRPFGTNHGLPSLVYVLHHPHMNAVKIGITNIGTTRLAGPGWPRPATTTVWR</sequence>
<evidence type="ECO:0000313" key="1">
    <source>
        <dbReference type="EMBL" id="AVH54609.1"/>
    </source>
</evidence>